<feature type="chain" id="PRO_5030160917" evidence="3">
    <location>
        <begin position="23"/>
        <end position="143"/>
    </location>
</feature>
<keyword evidence="2" id="KW-1133">Transmembrane helix</keyword>
<dbReference type="EMBL" id="HBNS01042773">
    <property type="protein sequence ID" value="CAE4641933.1"/>
    <property type="molecule type" value="Transcribed_RNA"/>
</dbReference>
<proteinExistence type="predicted"/>
<reference evidence="4" key="1">
    <citation type="submission" date="2021-01" db="EMBL/GenBank/DDBJ databases">
        <authorList>
            <person name="Corre E."/>
            <person name="Pelletier E."/>
            <person name="Niang G."/>
            <person name="Scheremetjew M."/>
            <person name="Finn R."/>
            <person name="Kale V."/>
            <person name="Holt S."/>
            <person name="Cochrane G."/>
            <person name="Meng A."/>
            <person name="Brown T."/>
            <person name="Cohen L."/>
        </authorList>
    </citation>
    <scope>NUCLEOTIDE SEQUENCE</scope>
    <source>
        <strain evidence="4">GSO104</strain>
    </source>
</reference>
<keyword evidence="2" id="KW-0472">Membrane</keyword>
<feature type="region of interest" description="Disordered" evidence="1">
    <location>
        <begin position="47"/>
        <end position="71"/>
    </location>
</feature>
<evidence type="ECO:0000256" key="3">
    <source>
        <dbReference type="SAM" id="SignalP"/>
    </source>
</evidence>
<feature type="signal peptide" evidence="3">
    <location>
        <begin position="1"/>
        <end position="22"/>
    </location>
</feature>
<feature type="transmembrane region" description="Helical" evidence="2">
    <location>
        <begin position="106"/>
        <end position="128"/>
    </location>
</feature>
<accession>A0A6V2LKJ2</accession>
<evidence type="ECO:0000256" key="1">
    <source>
        <dbReference type="SAM" id="MobiDB-lite"/>
    </source>
</evidence>
<protein>
    <submittedName>
        <fullName evidence="4">Uncharacterized protein</fullName>
    </submittedName>
</protein>
<evidence type="ECO:0000256" key="2">
    <source>
        <dbReference type="SAM" id="Phobius"/>
    </source>
</evidence>
<gene>
    <name evidence="4" type="ORF">DBRI00130_LOCUS33226</name>
</gene>
<sequence length="143" mass="15123">MRSMMVVWIAVLAAITTNGVAAFTIPSAPSALSSVAAGKTVGEIQWRRTSLKNTEEETDESSDAPTTKMSLEDKMKSWEASEEEIKAASLGGLTAGSGGGVDGFDLGLWIMFPFMVVTCVLFGVFPFIMDKIDVSSVGPPPTI</sequence>
<organism evidence="4">
    <name type="scientific">Ditylum brightwellii</name>
    <dbReference type="NCBI Taxonomy" id="49249"/>
    <lineage>
        <taxon>Eukaryota</taxon>
        <taxon>Sar</taxon>
        <taxon>Stramenopiles</taxon>
        <taxon>Ochrophyta</taxon>
        <taxon>Bacillariophyta</taxon>
        <taxon>Mediophyceae</taxon>
        <taxon>Lithodesmiophycidae</taxon>
        <taxon>Lithodesmiales</taxon>
        <taxon>Lithodesmiaceae</taxon>
        <taxon>Ditylum</taxon>
    </lineage>
</organism>
<dbReference type="AlphaFoldDB" id="A0A6V2LKJ2"/>
<keyword evidence="2" id="KW-0812">Transmembrane</keyword>
<keyword evidence="3" id="KW-0732">Signal</keyword>
<evidence type="ECO:0000313" key="4">
    <source>
        <dbReference type="EMBL" id="CAE4641933.1"/>
    </source>
</evidence>
<name>A0A6V2LKJ2_9STRA</name>